<keyword evidence="1" id="KW-0812">Transmembrane</keyword>
<dbReference type="Proteomes" id="UP000184476">
    <property type="component" value="Unassembled WGS sequence"/>
</dbReference>
<name>A0A1M5B704_9BACL</name>
<reference evidence="2 3" key="1">
    <citation type="submission" date="2016-11" db="EMBL/GenBank/DDBJ databases">
        <authorList>
            <person name="Jaros S."/>
            <person name="Januszkiewicz K."/>
            <person name="Wedrychowicz H."/>
        </authorList>
    </citation>
    <scope>NUCLEOTIDE SEQUENCE [LARGE SCALE GENOMIC DNA]</scope>
    <source>
        <strain evidence="2 3">DSM 44666</strain>
    </source>
</reference>
<evidence type="ECO:0000256" key="1">
    <source>
        <dbReference type="SAM" id="Phobius"/>
    </source>
</evidence>
<dbReference type="AlphaFoldDB" id="A0A1M5B704"/>
<gene>
    <name evidence="2" type="ORF">SAMN05444392_1195</name>
</gene>
<keyword evidence="1" id="KW-0472">Membrane</keyword>
<accession>A0A1M5B704</accession>
<evidence type="ECO:0000313" key="3">
    <source>
        <dbReference type="Proteomes" id="UP000184476"/>
    </source>
</evidence>
<evidence type="ECO:0000313" key="2">
    <source>
        <dbReference type="EMBL" id="SHF38235.1"/>
    </source>
</evidence>
<keyword evidence="1" id="KW-1133">Transmembrane helix</keyword>
<keyword evidence="3" id="KW-1185">Reference proteome</keyword>
<protein>
    <submittedName>
        <fullName evidence="2">Uncharacterized protein</fullName>
    </submittedName>
</protein>
<dbReference type="STRING" id="112248.SAMN05444392_1195"/>
<dbReference type="EMBL" id="FQVL01000019">
    <property type="protein sequence ID" value="SHF38235.1"/>
    <property type="molecule type" value="Genomic_DNA"/>
</dbReference>
<organism evidence="2 3">
    <name type="scientific">Seinonella peptonophila</name>
    <dbReference type="NCBI Taxonomy" id="112248"/>
    <lineage>
        <taxon>Bacteria</taxon>
        <taxon>Bacillati</taxon>
        <taxon>Bacillota</taxon>
        <taxon>Bacilli</taxon>
        <taxon>Bacillales</taxon>
        <taxon>Thermoactinomycetaceae</taxon>
        <taxon>Seinonella</taxon>
    </lineage>
</organism>
<feature type="transmembrane region" description="Helical" evidence="1">
    <location>
        <begin position="58"/>
        <end position="81"/>
    </location>
</feature>
<proteinExistence type="predicted"/>
<sequence>MRGYGYKEIFHPGFKNHVFLLRIWTFPPRIKDLLKDKPKPFEALLSDPKYRYFLPNSFISIMLLRIVIVLTILHLPFIMCFHRNQIFLAHDYFVQRNGII</sequence>